<evidence type="ECO:0000256" key="1">
    <source>
        <dbReference type="ARBA" id="ARBA00010718"/>
    </source>
</evidence>
<dbReference type="SMART" id="SM01057">
    <property type="entry name" value="Carb_anhydrase"/>
    <property type="match status" value="1"/>
</dbReference>
<dbReference type="InterPro" id="IPR001148">
    <property type="entry name" value="CA_dom"/>
</dbReference>
<dbReference type="InterPro" id="IPR036398">
    <property type="entry name" value="CA_dom_sf"/>
</dbReference>
<dbReference type="PANTHER" id="PTHR18952">
    <property type="entry name" value="CARBONIC ANHYDRASE"/>
    <property type="match status" value="1"/>
</dbReference>
<dbReference type="PANTHER" id="PTHR18952:SF200">
    <property type="entry name" value="CARBONIC ANHYDRASE"/>
    <property type="match status" value="1"/>
</dbReference>
<evidence type="ECO:0000256" key="7">
    <source>
        <dbReference type="RuleBase" id="RU367011"/>
    </source>
</evidence>
<feature type="signal peptide" evidence="7">
    <location>
        <begin position="1"/>
        <end position="18"/>
    </location>
</feature>
<evidence type="ECO:0000256" key="6">
    <source>
        <dbReference type="ARBA" id="ARBA00023239"/>
    </source>
</evidence>
<dbReference type="Pfam" id="PF00194">
    <property type="entry name" value="Carb_anhydrase"/>
    <property type="match status" value="1"/>
</dbReference>
<comment type="catalytic activity">
    <reaction evidence="7">
        <text>hydrogencarbonate + H(+) = CO2 + H2O</text>
        <dbReference type="Rhea" id="RHEA:10748"/>
        <dbReference type="ChEBI" id="CHEBI:15377"/>
        <dbReference type="ChEBI" id="CHEBI:15378"/>
        <dbReference type="ChEBI" id="CHEBI:16526"/>
        <dbReference type="ChEBI" id="CHEBI:17544"/>
        <dbReference type="EC" id="4.2.1.1"/>
    </reaction>
</comment>
<dbReference type="InterPro" id="IPR023561">
    <property type="entry name" value="Carbonic_anhydrase_a-class"/>
</dbReference>
<proteinExistence type="inferred from homology"/>
<evidence type="ECO:0000256" key="2">
    <source>
        <dbReference type="ARBA" id="ARBA00012925"/>
    </source>
</evidence>
<keyword evidence="3 7" id="KW-0479">Metal-binding</keyword>
<dbReference type="EMBL" id="JAGEUA010000004">
    <property type="protein sequence ID" value="KAL0984528.1"/>
    <property type="molecule type" value="Genomic_DNA"/>
</dbReference>
<dbReference type="GO" id="GO:0004089">
    <property type="term" value="F:carbonate dehydratase activity"/>
    <property type="evidence" value="ECO:0007669"/>
    <property type="project" value="UniProtKB-UniRule"/>
</dbReference>
<dbReference type="GO" id="GO:0008270">
    <property type="term" value="F:zinc ion binding"/>
    <property type="evidence" value="ECO:0007669"/>
    <property type="project" value="UniProtKB-UniRule"/>
</dbReference>
<keyword evidence="4 7" id="KW-0862">Zinc</keyword>
<accession>A0ABD0WVX7</accession>
<dbReference type="EC" id="4.2.1.1" evidence="2 7"/>
<comment type="cofactor">
    <cofactor evidence="7">
        <name>Zn(2+)</name>
        <dbReference type="ChEBI" id="CHEBI:29105"/>
    </cofactor>
</comment>
<keyword evidence="7" id="KW-0732">Signal</keyword>
<feature type="chain" id="PRO_5044534509" description="Carbonic anhydrase" evidence="7">
    <location>
        <begin position="19"/>
        <end position="311"/>
    </location>
</feature>
<evidence type="ECO:0000313" key="10">
    <source>
        <dbReference type="Proteomes" id="UP001557470"/>
    </source>
</evidence>
<protein>
    <recommendedName>
        <fullName evidence="2 7">Carbonic anhydrase</fullName>
        <ecNumber evidence="2 7">4.2.1.1</ecNumber>
    </recommendedName>
</protein>
<comment type="function">
    <text evidence="7">Reversible hydration of carbon dioxide.</text>
</comment>
<dbReference type="PROSITE" id="PS51144">
    <property type="entry name" value="ALPHA_CA_2"/>
    <property type="match status" value="1"/>
</dbReference>
<evidence type="ECO:0000256" key="3">
    <source>
        <dbReference type="ARBA" id="ARBA00022723"/>
    </source>
</evidence>
<gene>
    <name evidence="9" type="ORF">UPYG_G00142730</name>
</gene>
<dbReference type="PROSITE" id="PS00162">
    <property type="entry name" value="ALPHA_CA_1"/>
    <property type="match status" value="1"/>
</dbReference>
<evidence type="ECO:0000259" key="8">
    <source>
        <dbReference type="PROSITE" id="PS51144"/>
    </source>
</evidence>
<organism evidence="9 10">
    <name type="scientific">Umbra pygmaea</name>
    <name type="common">Eastern mudminnow</name>
    <dbReference type="NCBI Taxonomy" id="75934"/>
    <lineage>
        <taxon>Eukaryota</taxon>
        <taxon>Metazoa</taxon>
        <taxon>Chordata</taxon>
        <taxon>Craniata</taxon>
        <taxon>Vertebrata</taxon>
        <taxon>Euteleostomi</taxon>
        <taxon>Actinopterygii</taxon>
        <taxon>Neopterygii</taxon>
        <taxon>Teleostei</taxon>
        <taxon>Protacanthopterygii</taxon>
        <taxon>Esociformes</taxon>
        <taxon>Umbridae</taxon>
        <taxon>Umbra</taxon>
    </lineage>
</organism>
<sequence length="311" mass="33775">MNLLVTIIAIIFVPTAYSEPAWCYHDSNCDDTTWPSKFSKICNGSRQSPIEINSSLAVGNASLTVFNFTNYGDTSTIENITNTGRTVEVDLKKGVQISAGALSDVYDSLQFHLHWGNGTSVHGSEHTVDGMRYPMEMHIVNTKTVYNRSLTAASTDSTGIAALGFFIEAMPGNSTGSPAAWNTLASYLANITLSDEKVSISPAISLDDLLKGVNRSKYYRYLGSLTTPNCSEAVVWTVFKETIKVSQDLINLFSTTVHIGNQSTSALMTNVFRKSQLSNGRVVTTQPTASRASKIGFSLGPMALAWMLLRV</sequence>
<dbReference type="InterPro" id="IPR018338">
    <property type="entry name" value="Carbonic_anhydrase_a-class_CS"/>
</dbReference>
<comment type="similarity">
    <text evidence="1 7">Belongs to the alpha-carbonic anhydrase family.</text>
</comment>
<feature type="domain" description="Alpha-carbonic anhydrase" evidence="8">
    <location>
        <begin position="20"/>
        <end position="287"/>
    </location>
</feature>
<dbReference type="FunFam" id="3.10.200.10:FF:000003">
    <property type="entry name" value="Carbonic anhydrase 12"/>
    <property type="match status" value="1"/>
</dbReference>
<comment type="caution">
    <text evidence="9">The sequence shown here is derived from an EMBL/GenBank/DDBJ whole genome shotgun (WGS) entry which is preliminary data.</text>
</comment>
<evidence type="ECO:0000256" key="5">
    <source>
        <dbReference type="ARBA" id="ARBA00023180"/>
    </source>
</evidence>
<dbReference type="SUPFAM" id="SSF51069">
    <property type="entry name" value="Carbonic anhydrase"/>
    <property type="match status" value="1"/>
</dbReference>
<keyword evidence="10" id="KW-1185">Reference proteome</keyword>
<name>A0ABD0WVX7_UMBPY</name>
<dbReference type="Proteomes" id="UP001557470">
    <property type="component" value="Unassembled WGS sequence"/>
</dbReference>
<keyword evidence="5" id="KW-0325">Glycoprotein</keyword>
<dbReference type="Gene3D" id="3.10.200.10">
    <property type="entry name" value="Alpha carbonic anhydrase"/>
    <property type="match status" value="1"/>
</dbReference>
<keyword evidence="6 7" id="KW-0456">Lyase</keyword>
<evidence type="ECO:0000313" key="9">
    <source>
        <dbReference type="EMBL" id="KAL0984528.1"/>
    </source>
</evidence>
<evidence type="ECO:0000256" key="4">
    <source>
        <dbReference type="ARBA" id="ARBA00022833"/>
    </source>
</evidence>
<reference evidence="9 10" key="1">
    <citation type="submission" date="2024-06" db="EMBL/GenBank/DDBJ databases">
        <authorList>
            <person name="Pan Q."/>
            <person name="Wen M."/>
            <person name="Jouanno E."/>
            <person name="Zahm M."/>
            <person name="Klopp C."/>
            <person name="Cabau C."/>
            <person name="Louis A."/>
            <person name="Berthelot C."/>
            <person name="Parey E."/>
            <person name="Roest Crollius H."/>
            <person name="Montfort J."/>
            <person name="Robinson-Rechavi M."/>
            <person name="Bouchez O."/>
            <person name="Lampietro C."/>
            <person name="Lopez Roques C."/>
            <person name="Donnadieu C."/>
            <person name="Postlethwait J."/>
            <person name="Bobe J."/>
            <person name="Verreycken H."/>
            <person name="Guiguen Y."/>
        </authorList>
    </citation>
    <scope>NUCLEOTIDE SEQUENCE [LARGE SCALE GENOMIC DNA]</scope>
    <source>
        <strain evidence="9">Up_M1</strain>
        <tissue evidence="9">Testis</tissue>
    </source>
</reference>
<dbReference type="AlphaFoldDB" id="A0ABD0WVX7"/>